<gene>
    <name evidence="1" type="ORF">PACILC2_23040</name>
</gene>
<reference evidence="1 2" key="1">
    <citation type="submission" date="2021-04" db="EMBL/GenBank/DDBJ databases">
        <title>Draft genome sequence of Paenibacillus cisolokensis, LC2-13A.</title>
        <authorList>
            <person name="Uke A."/>
            <person name="Chhe C."/>
            <person name="Baramee S."/>
            <person name="Kosugi A."/>
        </authorList>
    </citation>
    <scope>NUCLEOTIDE SEQUENCE [LARGE SCALE GENOMIC DNA]</scope>
    <source>
        <strain evidence="1 2">LC2-13A</strain>
    </source>
</reference>
<dbReference type="EMBL" id="BOVJ01000069">
    <property type="protein sequence ID" value="GIQ63736.1"/>
    <property type="molecule type" value="Genomic_DNA"/>
</dbReference>
<protein>
    <submittedName>
        <fullName evidence="1">Uncharacterized protein</fullName>
    </submittedName>
</protein>
<sequence length="46" mass="5193">MKTKVILGKEPIEAWDAFVGQLKKDPDLLKITEEMNAAYQKRNSGS</sequence>
<accession>A0ABQ4N753</accession>
<dbReference type="Proteomes" id="UP000680304">
    <property type="component" value="Unassembled WGS sequence"/>
</dbReference>
<organism evidence="1 2">
    <name type="scientific">Paenibacillus cisolokensis</name>
    <dbReference type="NCBI Taxonomy" id="1658519"/>
    <lineage>
        <taxon>Bacteria</taxon>
        <taxon>Bacillati</taxon>
        <taxon>Bacillota</taxon>
        <taxon>Bacilli</taxon>
        <taxon>Bacillales</taxon>
        <taxon>Paenibacillaceae</taxon>
        <taxon>Paenibacillus</taxon>
    </lineage>
</organism>
<keyword evidence="2" id="KW-1185">Reference proteome</keyword>
<dbReference type="RefSeq" id="WP_244863418.1">
    <property type="nucleotide sequence ID" value="NZ_BOVJ01000069.1"/>
</dbReference>
<evidence type="ECO:0000313" key="1">
    <source>
        <dbReference type="EMBL" id="GIQ63736.1"/>
    </source>
</evidence>
<proteinExistence type="predicted"/>
<evidence type="ECO:0000313" key="2">
    <source>
        <dbReference type="Proteomes" id="UP000680304"/>
    </source>
</evidence>
<dbReference type="Gene3D" id="3.40.190.10">
    <property type="entry name" value="Periplasmic binding protein-like II"/>
    <property type="match status" value="1"/>
</dbReference>
<name>A0ABQ4N753_9BACL</name>
<comment type="caution">
    <text evidence="1">The sequence shown here is derived from an EMBL/GenBank/DDBJ whole genome shotgun (WGS) entry which is preliminary data.</text>
</comment>